<comment type="subcellular location">
    <subcellularLocation>
        <location evidence="1">Membrane</location>
        <topology evidence="1">Multi-pass membrane protein</topology>
    </subcellularLocation>
</comment>
<protein>
    <recommendedName>
        <fullName evidence="7">Palmitoyltransferase</fullName>
        <ecNumber evidence="7">2.3.1.225</ecNumber>
    </recommendedName>
</protein>
<evidence type="ECO:0000256" key="4">
    <source>
        <dbReference type="ARBA" id="ARBA00022989"/>
    </source>
</evidence>
<organism evidence="10 11">
    <name type="scientific">Stentor coeruleus</name>
    <dbReference type="NCBI Taxonomy" id="5963"/>
    <lineage>
        <taxon>Eukaryota</taxon>
        <taxon>Sar</taxon>
        <taxon>Alveolata</taxon>
        <taxon>Ciliophora</taxon>
        <taxon>Postciliodesmatophora</taxon>
        <taxon>Heterotrichea</taxon>
        <taxon>Heterotrichida</taxon>
        <taxon>Stentoridae</taxon>
        <taxon>Stentor</taxon>
    </lineage>
</organism>
<comment type="catalytic activity">
    <reaction evidence="7">
        <text>L-cysteinyl-[protein] + hexadecanoyl-CoA = S-hexadecanoyl-L-cysteinyl-[protein] + CoA</text>
        <dbReference type="Rhea" id="RHEA:36683"/>
        <dbReference type="Rhea" id="RHEA-COMP:10131"/>
        <dbReference type="Rhea" id="RHEA-COMP:11032"/>
        <dbReference type="ChEBI" id="CHEBI:29950"/>
        <dbReference type="ChEBI" id="CHEBI:57287"/>
        <dbReference type="ChEBI" id="CHEBI:57379"/>
        <dbReference type="ChEBI" id="CHEBI:74151"/>
        <dbReference type="EC" id="2.3.1.225"/>
    </reaction>
</comment>
<dbReference type="GO" id="GO:0019706">
    <property type="term" value="F:protein-cysteine S-palmitoyltransferase activity"/>
    <property type="evidence" value="ECO:0007669"/>
    <property type="project" value="UniProtKB-EC"/>
</dbReference>
<sequence length="318" mass="36882">MGKKYVGKLFMGMALIFICTVYYAFISINHSGFSIFTFHTFFFMLLWSFFHSSFSEPGQVPPYWGFYMGDSENKRKRYCLLCHVFKPDRCHHCSICNRCILNMDHHCPWINNCIGFFNRKLFMLMLFYALISGYYVLCSTLPIAYSICKNSFYIRKFTNNEIVFLCINGILLFICIMLTKFTSFHVKLILKNSTTIESLENSYNSRYCISTYRNFIQVFGRQWYLWFIPYYGKAGMPAGDGISWPMINPESLDSDVNVESETNQRESSAKHVSAVSNNDVWPSENRGPSPFSVAQGDKLSVDPETDTSFIRLNPNLSN</sequence>
<keyword evidence="3 7" id="KW-0812">Transmembrane</keyword>
<evidence type="ECO:0000256" key="3">
    <source>
        <dbReference type="ARBA" id="ARBA00022692"/>
    </source>
</evidence>
<gene>
    <name evidence="10" type="ORF">SteCoe_8637</name>
</gene>
<comment type="similarity">
    <text evidence="7">Belongs to the DHHC palmitoyltransferase family.</text>
</comment>
<keyword evidence="6 7" id="KW-0012">Acyltransferase</keyword>
<feature type="transmembrane region" description="Helical" evidence="7">
    <location>
        <begin position="162"/>
        <end position="181"/>
    </location>
</feature>
<dbReference type="EMBL" id="MPUH01000130">
    <property type="protein sequence ID" value="OMJ89249.1"/>
    <property type="molecule type" value="Genomic_DNA"/>
</dbReference>
<comment type="domain">
    <text evidence="7">The DHHC domain is required for palmitoyltransferase activity.</text>
</comment>
<evidence type="ECO:0000256" key="5">
    <source>
        <dbReference type="ARBA" id="ARBA00023136"/>
    </source>
</evidence>
<evidence type="ECO:0000256" key="8">
    <source>
        <dbReference type="SAM" id="MobiDB-lite"/>
    </source>
</evidence>
<feature type="transmembrane region" description="Helical" evidence="7">
    <location>
        <begin position="32"/>
        <end position="50"/>
    </location>
</feature>
<feature type="region of interest" description="Disordered" evidence="8">
    <location>
        <begin position="255"/>
        <end position="318"/>
    </location>
</feature>
<feature type="domain" description="Palmitoyltransferase DHHC" evidence="9">
    <location>
        <begin position="73"/>
        <end position="201"/>
    </location>
</feature>
<dbReference type="InterPro" id="IPR039859">
    <property type="entry name" value="PFA4/ZDH16/20/ERF2-like"/>
</dbReference>
<feature type="transmembrane region" description="Helical" evidence="7">
    <location>
        <begin position="126"/>
        <end position="147"/>
    </location>
</feature>
<evidence type="ECO:0000256" key="6">
    <source>
        <dbReference type="ARBA" id="ARBA00023315"/>
    </source>
</evidence>
<proteinExistence type="inferred from homology"/>
<accession>A0A1R2CJP2</accession>
<keyword evidence="2 7" id="KW-0808">Transferase</keyword>
<feature type="transmembrane region" description="Helical" evidence="7">
    <location>
        <begin position="9"/>
        <end position="26"/>
    </location>
</feature>
<comment type="caution">
    <text evidence="10">The sequence shown here is derived from an EMBL/GenBank/DDBJ whole genome shotgun (WGS) entry which is preliminary data.</text>
</comment>
<feature type="compositionally biased region" description="Polar residues" evidence="8">
    <location>
        <begin position="306"/>
        <end position="318"/>
    </location>
</feature>
<keyword evidence="11" id="KW-1185">Reference proteome</keyword>
<dbReference type="Proteomes" id="UP000187209">
    <property type="component" value="Unassembled WGS sequence"/>
</dbReference>
<reference evidence="10 11" key="1">
    <citation type="submission" date="2016-11" db="EMBL/GenBank/DDBJ databases">
        <title>The macronuclear genome of Stentor coeruleus: a giant cell with tiny introns.</title>
        <authorList>
            <person name="Slabodnick M."/>
            <person name="Ruby J.G."/>
            <person name="Reiff S.B."/>
            <person name="Swart E.C."/>
            <person name="Gosai S."/>
            <person name="Prabakaran S."/>
            <person name="Witkowska E."/>
            <person name="Larue G.E."/>
            <person name="Fisher S."/>
            <person name="Freeman R.M."/>
            <person name="Gunawardena J."/>
            <person name="Chu W."/>
            <person name="Stover N.A."/>
            <person name="Gregory B.D."/>
            <person name="Nowacki M."/>
            <person name="Derisi J."/>
            <person name="Roy S.W."/>
            <person name="Marshall W.F."/>
            <person name="Sood P."/>
        </authorList>
    </citation>
    <scope>NUCLEOTIDE SEQUENCE [LARGE SCALE GENOMIC DNA]</scope>
    <source>
        <strain evidence="10">WM001</strain>
    </source>
</reference>
<name>A0A1R2CJP2_9CILI</name>
<evidence type="ECO:0000259" key="9">
    <source>
        <dbReference type="Pfam" id="PF01529"/>
    </source>
</evidence>
<dbReference type="EC" id="2.3.1.225" evidence="7"/>
<dbReference type="InterPro" id="IPR001594">
    <property type="entry name" value="Palmitoyltrfase_DHHC"/>
</dbReference>
<evidence type="ECO:0000313" key="11">
    <source>
        <dbReference type="Proteomes" id="UP000187209"/>
    </source>
</evidence>
<dbReference type="AlphaFoldDB" id="A0A1R2CJP2"/>
<dbReference type="PANTHER" id="PTHR12246">
    <property type="entry name" value="PALMITOYLTRANSFERASE ZDHHC16"/>
    <property type="match status" value="1"/>
</dbReference>
<evidence type="ECO:0000256" key="7">
    <source>
        <dbReference type="RuleBase" id="RU079119"/>
    </source>
</evidence>
<keyword evidence="4 7" id="KW-1133">Transmembrane helix</keyword>
<evidence type="ECO:0000313" key="10">
    <source>
        <dbReference type="EMBL" id="OMJ89249.1"/>
    </source>
</evidence>
<evidence type="ECO:0000256" key="2">
    <source>
        <dbReference type="ARBA" id="ARBA00022679"/>
    </source>
</evidence>
<dbReference type="PROSITE" id="PS50216">
    <property type="entry name" value="DHHC"/>
    <property type="match status" value="1"/>
</dbReference>
<dbReference type="GO" id="GO:0016020">
    <property type="term" value="C:membrane"/>
    <property type="evidence" value="ECO:0007669"/>
    <property type="project" value="UniProtKB-SubCell"/>
</dbReference>
<keyword evidence="5 7" id="KW-0472">Membrane</keyword>
<dbReference type="Pfam" id="PF01529">
    <property type="entry name" value="DHHC"/>
    <property type="match status" value="1"/>
</dbReference>
<evidence type="ECO:0000256" key="1">
    <source>
        <dbReference type="ARBA" id="ARBA00004141"/>
    </source>
</evidence>
<dbReference type="OrthoDB" id="292726at2759"/>